<organism evidence="1 2">
    <name type="scientific">Xanthobacter agilis</name>
    <dbReference type="NCBI Taxonomy" id="47492"/>
    <lineage>
        <taxon>Bacteria</taxon>
        <taxon>Pseudomonadati</taxon>
        <taxon>Pseudomonadota</taxon>
        <taxon>Alphaproteobacteria</taxon>
        <taxon>Hyphomicrobiales</taxon>
        <taxon>Xanthobacteraceae</taxon>
        <taxon>Xanthobacter</taxon>
    </lineage>
</organism>
<sequence length="56" mass="6056">MASHKGDVPLPVRFVPGTAVRVRPPWQTTAKAVARSRAGIRLVASNTPDCKDETKD</sequence>
<gene>
    <name evidence="1" type="ORF">QOZ94_000816</name>
</gene>
<protein>
    <submittedName>
        <fullName evidence="1">Uncharacterized protein</fullName>
    </submittedName>
</protein>
<dbReference type="EMBL" id="JAUSVY010000002">
    <property type="protein sequence ID" value="MDQ0504042.1"/>
    <property type="molecule type" value="Genomic_DNA"/>
</dbReference>
<comment type="caution">
    <text evidence="1">The sequence shown here is derived from an EMBL/GenBank/DDBJ whole genome shotgun (WGS) entry which is preliminary data.</text>
</comment>
<name>A0ABU0LA74_XANAG</name>
<proteinExistence type="predicted"/>
<keyword evidence="2" id="KW-1185">Reference proteome</keyword>
<dbReference type="Proteomes" id="UP001241747">
    <property type="component" value="Unassembled WGS sequence"/>
</dbReference>
<evidence type="ECO:0000313" key="2">
    <source>
        <dbReference type="Proteomes" id="UP001241747"/>
    </source>
</evidence>
<dbReference type="RefSeq" id="WP_237345163.1">
    <property type="nucleotide sequence ID" value="NZ_JABWGX010000008.1"/>
</dbReference>
<accession>A0ABU0LA74</accession>
<reference evidence="1 2" key="1">
    <citation type="submission" date="2023-07" db="EMBL/GenBank/DDBJ databases">
        <title>Genomic Encyclopedia of Type Strains, Phase IV (KMG-IV): sequencing the most valuable type-strain genomes for metagenomic binning, comparative biology and taxonomic classification.</title>
        <authorList>
            <person name="Goeker M."/>
        </authorList>
    </citation>
    <scope>NUCLEOTIDE SEQUENCE [LARGE SCALE GENOMIC DNA]</scope>
    <source>
        <strain evidence="1 2">DSM 3770</strain>
    </source>
</reference>
<evidence type="ECO:0000313" key="1">
    <source>
        <dbReference type="EMBL" id="MDQ0504042.1"/>
    </source>
</evidence>